<reference evidence="2 3" key="2">
    <citation type="journal article" date="2021" name="Int. J. Syst. Evol. Microbiol.">
        <title>Isolation and Polyphasic Characterization of Desulfuromonas versatilis sp. Nov., an Electrogenic Bacteria Capable of Versatile Metabolism Isolated from a Graphene Oxide-Reducing Enrichment Culture.</title>
        <authorList>
            <person name="Xie L."/>
            <person name="Yoshida N."/>
            <person name="Ishii S."/>
            <person name="Meng L."/>
        </authorList>
    </citation>
    <scope>NUCLEOTIDE SEQUENCE [LARGE SCALE GENOMIC DNA]</scope>
    <source>
        <strain evidence="2 3">NIT-T3</strain>
    </source>
</reference>
<dbReference type="RefSeq" id="WP_221250179.1">
    <property type="nucleotide sequence ID" value="NZ_AP024355.1"/>
</dbReference>
<accession>A0ABN6E384</accession>
<reference evidence="2 3" key="1">
    <citation type="journal article" date="2016" name="C (Basel)">
        <title>Selective Growth of and Electricity Production by Marine Exoelectrogenic Bacteria in Self-Aggregated Hydrogel of Microbially Reduced Graphene Oxide.</title>
        <authorList>
            <person name="Yoshida N."/>
            <person name="Goto Y."/>
            <person name="Miyata Y."/>
        </authorList>
    </citation>
    <scope>NUCLEOTIDE SEQUENCE [LARGE SCALE GENOMIC DNA]</scope>
    <source>
        <strain evidence="2 3">NIT-T3</strain>
    </source>
</reference>
<feature type="region of interest" description="Disordered" evidence="1">
    <location>
        <begin position="1"/>
        <end position="20"/>
    </location>
</feature>
<evidence type="ECO:0000313" key="2">
    <source>
        <dbReference type="EMBL" id="BCR06798.1"/>
    </source>
</evidence>
<keyword evidence="3" id="KW-1185">Reference proteome</keyword>
<name>A0ABN6E384_9BACT</name>
<dbReference type="Proteomes" id="UP001319827">
    <property type="component" value="Chromosome"/>
</dbReference>
<proteinExistence type="predicted"/>
<dbReference type="EMBL" id="AP024355">
    <property type="protein sequence ID" value="BCR06798.1"/>
    <property type="molecule type" value="Genomic_DNA"/>
</dbReference>
<protein>
    <submittedName>
        <fullName evidence="2">Uncharacterized protein</fullName>
    </submittedName>
</protein>
<evidence type="ECO:0000256" key="1">
    <source>
        <dbReference type="SAM" id="MobiDB-lite"/>
    </source>
</evidence>
<sequence>MTRSAAPVPGDSPPPSEESCPYLAAAPHACLAATSEQAPDRQRLSQYCCSENFDRCALFLSRQLRNSRPVDYHRHLREISPGDLRDREIRMKRRDIAPRTSS</sequence>
<evidence type="ECO:0000313" key="3">
    <source>
        <dbReference type="Proteomes" id="UP001319827"/>
    </source>
</evidence>
<organism evidence="2 3">
    <name type="scientific">Desulfuromonas versatilis</name>
    <dbReference type="NCBI Taxonomy" id="2802975"/>
    <lineage>
        <taxon>Bacteria</taxon>
        <taxon>Pseudomonadati</taxon>
        <taxon>Thermodesulfobacteriota</taxon>
        <taxon>Desulfuromonadia</taxon>
        <taxon>Desulfuromonadales</taxon>
        <taxon>Desulfuromonadaceae</taxon>
        <taxon>Desulfuromonas</taxon>
    </lineage>
</organism>
<gene>
    <name evidence="2" type="ORF">DESUT3_38670</name>
</gene>